<accession>A0A0V0YVL8</accession>
<dbReference type="AlphaFoldDB" id="A0A0V0YVL8"/>
<evidence type="ECO:0000313" key="1">
    <source>
        <dbReference type="EMBL" id="KRY04155.1"/>
    </source>
</evidence>
<name>A0A0V0YVL8_TRISP</name>
<evidence type="ECO:0000313" key="2">
    <source>
        <dbReference type="Proteomes" id="UP000054776"/>
    </source>
</evidence>
<gene>
    <name evidence="1" type="ORF">T01_12991</name>
</gene>
<dbReference type="Proteomes" id="UP000054776">
    <property type="component" value="Unassembled WGS sequence"/>
</dbReference>
<dbReference type="EMBL" id="JYDH01004538">
    <property type="protein sequence ID" value="KRY04155.1"/>
    <property type="molecule type" value="Genomic_DNA"/>
</dbReference>
<keyword evidence="2" id="KW-1185">Reference proteome</keyword>
<comment type="caution">
    <text evidence="1">The sequence shown here is derived from an EMBL/GenBank/DDBJ whole genome shotgun (WGS) entry which is preliminary data.</text>
</comment>
<proteinExistence type="predicted"/>
<reference evidence="1 2" key="1">
    <citation type="submission" date="2015-01" db="EMBL/GenBank/DDBJ databases">
        <title>Evolution of Trichinella species and genotypes.</title>
        <authorList>
            <person name="Korhonen P.K."/>
            <person name="Edoardo P."/>
            <person name="Giuseppe L.R."/>
            <person name="Gasser R.B."/>
        </authorList>
    </citation>
    <scope>NUCLEOTIDE SEQUENCE [LARGE SCALE GENOMIC DNA]</scope>
    <source>
        <strain evidence="1">ISS3</strain>
    </source>
</reference>
<dbReference type="InParanoid" id="A0A0V0YVL8"/>
<sequence length="36" mass="3627">MSDTAHATLKAGLTMGVHPAPIVCVGCPLWHANVAG</sequence>
<protein>
    <submittedName>
        <fullName evidence="1">Uncharacterized protein</fullName>
    </submittedName>
</protein>
<organism evidence="1 2">
    <name type="scientific">Trichinella spiralis</name>
    <name type="common">Trichina worm</name>
    <dbReference type="NCBI Taxonomy" id="6334"/>
    <lineage>
        <taxon>Eukaryota</taxon>
        <taxon>Metazoa</taxon>
        <taxon>Ecdysozoa</taxon>
        <taxon>Nematoda</taxon>
        <taxon>Enoplea</taxon>
        <taxon>Dorylaimia</taxon>
        <taxon>Trichinellida</taxon>
        <taxon>Trichinellidae</taxon>
        <taxon>Trichinella</taxon>
    </lineage>
</organism>